<feature type="transmembrane region" description="Helical" evidence="8">
    <location>
        <begin position="407"/>
        <end position="426"/>
    </location>
</feature>
<dbReference type="InterPro" id="IPR004680">
    <property type="entry name" value="Cit_transptr-like_dom"/>
</dbReference>
<dbReference type="Proteomes" id="UP000008138">
    <property type="component" value="Chromosome"/>
</dbReference>
<name>F2L2W6_THEU7</name>
<feature type="domain" description="Citrate transporter-like" evidence="9">
    <location>
        <begin position="29"/>
        <end position="366"/>
    </location>
</feature>
<dbReference type="OrthoDB" id="86089at2157"/>
<feature type="transmembrane region" description="Helical" evidence="8">
    <location>
        <begin position="100"/>
        <end position="128"/>
    </location>
</feature>
<evidence type="ECO:0000256" key="7">
    <source>
        <dbReference type="ARBA" id="ARBA00023136"/>
    </source>
</evidence>
<dbReference type="RefSeq" id="WP_013679240.1">
    <property type="nucleotide sequence ID" value="NC_015315.1"/>
</dbReference>
<dbReference type="PANTHER" id="PTHR43302:SF5">
    <property type="entry name" value="TRANSPORTER ARSB-RELATED"/>
    <property type="match status" value="1"/>
</dbReference>
<dbReference type="GeneID" id="10359953"/>
<dbReference type="AlphaFoldDB" id="F2L2W6"/>
<dbReference type="PRINTS" id="PR00758">
    <property type="entry name" value="ARSENICPUMP"/>
</dbReference>
<evidence type="ECO:0000256" key="4">
    <source>
        <dbReference type="ARBA" id="ARBA00022475"/>
    </source>
</evidence>
<dbReference type="Pfam" id="PF03600">
    <property type="entry name" value="CitMHS"/>
    <property type="match status" value="1"/>
</dbReference>
<evidence type="ECO:0000256" key="1">
    <source>
        <dbReference type="ARBA" id="ARBA00004651"/>
    </source>
</evidence>
<gene>
    <name evidence="10" type="ordered locus">TUZN_0408</name>
</gene>
<feature type="transmembrane region" description="Helical" evidence="8">
    <location>
        <begin position="7"/>
        <end position="26"/>
    </location>
</feature>
<dbReference type="GO" id="GO:0005886">
    <property type="term" value="C:plasma membrane"/>
    <property type="evidence" value="ECO:0007669"/>
    <property type="project" value="UniProtKB-SubCell"/>
</dbReference>
<dbReference type="STRING" id="999630.TUZN_0408"/>
<keyword evidence="5 8" id="KW-0812">Transmembrane</keyword>
<feature type="transmembrane region" description="Helical" evidence="8">
    <location>
        <begin position="62"/>
        <end position="88"/>
    </location>
</feature>
<dbReference type="HOGENOM" id="CLU_011920_3_0_2"/>
<feature type="transmembrane region" description="Helical" evidence="8">
    <location>
        <begin position="359"/>
        <end position="386"/>
    </location>
</feature>
<keyword evidence="6 8" id="KW-1133">Transmembrane helix</keyword>
<dbReference type="PANTHER" id="PTHR43302">
    <property type="entry name" value="TRANSPORTER ARSB-RELATED"/>
    <property type="match status" value="1"/>
</dbReference>
<evidence type="ECO:0000256" key="3">
    <source>
        <dbReference type="ARBA" id="ARBA00022448"/>
    </source>
</evidence>
<feature type="transmembrane region" description="Helical" evidence="8">
    <location>
        <begin position="32"/>
        <end position="50"/>
    </location>
</feature>
<keyword evidence="11" id="KW-1185">Reference proteome</keyword>
<dbReference type="eggNOG" id="arCOG00238">
    <property type="taxonomic scope" value="Archaea"/>
</dbReference>
<reference key="2">
    <citation type="submission" date="2011-03" db="EMBL/GenBank/DDBJ databases">
        <title>Complete genome sequence of the thermoacidophilic crenarchaeon Thermoproteus uzoniensis 768-20.</title>
        <authorList>
            <person name="Mardanov A.V."/>
            <person name="Gumerov V.M."/>
            <person name="Beletsky A.V."/>
            <person name="Prokofeva M.I."/>
            <person name="Bonch-Osmolovskaya E.A."/>
            <person name="Ravin N.V."/>
            <person name="Skryabin K.G."/>
        </authorList>
    </citation>
    <scope>NUCLEOTIDE SEQUENCE</scope>
    <source>
        <strain>768-20</strain>
    </source>
</reference>
<reference evidence="10 11" key="1">
    <citation type="journal article" date="2011" name="J. Bacteriol.">
        <title>Complete genome sequence of the thermoacidophilic crenarchaeon Thermoproteus uzoniensis 768-20.</title>
        <authorList>
            <person name="Mardanov A.V."/>
            <person name="Gumerov V.M."/>
            <person name="Beletsky A.V."/>
            <person name="Prokofeva M.I."/>
            <person name="Bonch-Osmolovskaya E.A."/>
            <person name="Ravin N.V."/>
            <person name="Skryabin K.G."/>
        </authorList>
    </citation>
    <scope>NUCLEOTIDE SEQUENCE [LARGE SCALE GENOMIC DNA]</scope>
    <source>
        <strain evidence="10 11">768-20</strain>
    </source>
</reference>
<accession>F2L2W6</accession>
<comment type="similarity">
    <text evidence="2">Belongs to the CitM (TC 2.A.11) transporter family.</text>
</comment>
<evidence type="ECO:0000313" key="10">
    <source>
        <dbReference type="EMBL" id="AEA11904.1"/>
    </source>
</evidence>
<dbReference type="KEGG" id="tuz:TUZN_0408"/>
<evidence type="ECO:0000313" key="11">
    <source>
        <dbReference type="Proteomes" id="UP000008138"/>
    </source>
</evidence>
<protein>
    <submittedName>
        <fullName evidence="10">Citrate transporter</fullName>
    </submittedName>
</protein>
<dbReference type="EMBL" id="CP002590">
    <property type="protein sequence ID" value="AEA11904.1"/>
    <property type="molecule type" value="Genomic_DNA"/>
</dbReference>
<feature type="transmembrane region" description="Helical" evidence="8">
    <location>
        <begin position="178"/>
        <end position="202"/>
    </location>
</feature>
<sequence length="427" mass="45539">MGFIQQTIAAVALAILIGGLVVKSRFPRVPAWSIMAFTSFVVVVGGLLPIGELGSAVDLDVVLFLIGMFSIVSMAESSGLLDAVAYWFLARAGSTRRMLILLSLLFGMLAAFTVNDAVALMGPAIVATAARIAGVELEPLVLLLAFSVTIGSVATPIGNPQNVLIAVQSGIATPLLTFLKYLLVPTLANLLALSVLISRWYGIPDRKINAVFVPAEFIKNRRDAYLAGGALISVIAALLINDVLTLMGLPHVENIGFIPFVVAAAVYIFSSEPRKVLEGVNWGTIIFFITMFITMRGVWNSGLLQPAVGALMPEKEGPTVGIPAITAESLLFSQALSNVPFTELFIQYMKTAGYGPQDVWSWLTLATAATIAGNLTLLGAASNIIILEVVESRYSKTIKFGEFAKRGVVITAVNMALYLPFLYLAAR</sequence>
<feature type="transmembrane region" description="Helical" evidence="8">
    <location>
        <begin position="223"/>
        <end position="240"/>
    </location>
</feature>
<feature type="transmembrane region" description="Helical" evidence="8">
    <location>
        <begin position="282"/>
        <end position="299"/>
    </location>
</feature>
<evidence type="ECO:0000256" key="2">
    <source>
        <dbReference type="ARBA" id="ARBA00009843"/>
    </source>
</evidence>
<keyword evidence="3" id="KW-0813">Transport</keyword>
<proteinExistence type="inferred from homology"/>
<evidence type="ECO:0000259" key="9">
    <source>
        <dbReference type="Pfam" id="PF03600"/>
    </source>
</evidence>
<evidence type="ECO:0000256" key="8">
    <source>
        <dbReference type="SAM" id="Phobius"/>
    </source>
</evidence>
<keyword evidence="4" id="KW-1003">Cell membrane</keyword>
<dbReference type="InterPro" id="IPR000802">
    <property type="entry name" value="Arsenical_pump_ArsB"/>
</dbReference>
<feature type="transmembrane region" description="Helical" evidence="8">
    <location>
        <begin position="252"/>
        <end position="270"/>
    </location>
</feature>
<organism evidence="10 11">
    <name type="scientific">Thermoproteus uzoniensis (strain 768-20)</name>
    <dbReference type="NCBI Taxonomy" id="999630"/>
    <lineage>
        <taxon>Archaea</taxon>
        <taxon>Thermoproteota</taxon>
        <taxon>Thermoprotei</taxon>
        <taxon>Thermoproteales</taxon>
        <taxon>Thermoproteaceae</taxon>
        <taxon>Thermoproteus</taxon>
    </lineage>
</organism>
<evidence type="ECO:0000256" key="5">
    <source>
        <dbReference type="ARBA" id="ARBA00022692"/>
    </source>
</evidence>
<dbReference type="GO" id="GO:0015105">
    <property type="term" value="F:arsenite transmembrane transporter activity"/>
    <property type="evidence" value="ECO:0007669"/>
    <property type="project" value="InterPro"/>
</dbReference>
<keyword evidence="7 8" id="KW-0472">Membrane</keyword>
<comment type="subcellular location">
    <subcellularLocation>
        <location evidence="1">Cell membrane</location>
        <topology evidence="1">Multi-pass membrane protein</topology>
    </subcellularLocation>
</comment>
<evidence type="ECO:0000256" key="6">
    <source>
        <dbReference type="ARBA" id="ARBA00022989"/>
    </source>
</evidence>